<keyword evidence="3" id="KW-1185">Reference proteome</keyword>
<evidence type="ECO:0000313" key="2">
    <source>
        <dbReference type="EMBL" id="KZF26683.1"/>
    </source>
</evidence>
<proteinExistence type="predicted"/>
<dbReference type="InParanoid" id="A0A165JVI1"/>
<protein>
    <submittedName>
        <fullName evidence="2">Uncharacterized protein</fullName>
    </submittedName>
</protein>
<evidence type="ECO:0000313" key="3">
    <source>
        <dbReference type="Proteomes" id="UP000076632"/>
    </source>
</evidence>
<dbReference type="OMA" id="HFYTLQK"/>
<reference evidence="2 3" key="1">
    <citation type="journal article" date="2016" name="Fungal Biol.">
        <title>The genome of Xylona heveae provides a window into fungal endophytism.</title>
        <authorList>
            <person name="Gazis R."/>
            <person name="Kuo A."/>
            <person name="Riley R."/>
            <person name="LaButti K."/>
            <person name="Lipzen A."/>
            <person name="Lin J."/>
            <person name="Amirebrahimi M."/>
            <person name="Hesse C.N."/>
            <person name="Spatafora J.W."/>
            <person name="Henrissat B."/>
            <person name="Hainaut M."/>
            <person name="Grigoriev I.V."/>
            <person name="Hibbett D.S."/>
        </authorList>
    </citation>
    <scope>NUCLEOTIDE SEQUENCE [LARGE SCALE GENOMIC DNA]</scope>
    <source>
        <strain evidence="2 3">TC161</strain>
    </source>
</reference>
<dbReference type="Proteomes" id="UP000076632">
    <property type="component" value="Unassembled WGS sequence"/>
</dbReference>
<evidence type="ECO:0000256" key="1">
    <source>
        <dbReference type="SAM" id="MobiDB-lite"/>
    </source>
</evidence>
<dbReference type="RefSeq" id="XP_018192238.1">
    <property type="nucleotide sequence ID" value="XM_018329452.1"/>
</dbReference>
<feature type="compositionally biased region" description="Polar residues" evidence="1">
    <location>
        <begin position="144"/>
        <end position="156"/>
    </location>
</feature>
<dbReference type="GeneID" id="28894589"/>
<organism evidence="2 3">
    <name type="scientific">Xylona heveae (strain CBS 132557 / TC161)</name>
    <dbReference type="NCBI Taxonomy" id="1328760"/>
    <lineage>
        <taxon>Eukaryota</taxon>
        <taxon>Fungi</taxon>
        <taxon>Dikarya</taxon>
        <taxon>Ascomycota</taxon>
        <taxon>Pezizomycotina</taxon>
        <taxon>Xylonomycetes</taxon>
        <taxon>Xylonales</taxon>
        <taxon>Xylonaceae</taxon>
        <taxon>Xylona</taxon>
    </lineage>
</organism>
<feature type="region of interest" description="Disordered" evidence="1">
    <location>
        <begin position="133"/>
        <end position="156"/>
    </location>
</feature>
<name>A0A165JVI1_XYLHT</name>
<accession>A0A165JVI1</accession>
<sequence>MTRLQQRRKMDVSELCMATCALCSAIEVFTASSVLQLNGRPEIVAAFRNQQARSAKKAIISATFNAKRMEDTETAFRCLYRMVPNILKSLDKIGENPDGAHQGGQVAHALIHLFSKFLDYIHSVSLTQAEQAKKKKTARRKTQNAEQCPHNQNGISSKDDFQGQISHFLVILFSCLDMKRSLHSQLLEGLAFVLLSRVGKLLCTFVFDEEYDRDHQSEKTSPRPHINGKNKSQAEIENLARQKDAYYLVVLLKQILPLLGCQSEDVTHQSSRGILVQNAQRRLQSTLVNAIFGSGHEAFQDCFRLPALPKPASSINTPGSVIYDGTEWFQQEIWSLVGWQILCELDDDEDETGHSAKHCESLSKI</sequence>
<feature type="compositionally biased region" description="Basic residues" evidence="1">
    <location>
        <begin position="133"/>
        <end position="142"/>
    </location>
</feature>
<dbReference type="OrthoDB" id="202825at2759"/>
<gene>
    <name evidence="2" type="ORF">L228DRAFT_16814</name>
</gene>
<dbReference type="EMBL" id="KV407454">
    <property type="protein sequence ID" value="KZF26683.1"/>
    <property type="molecule type" value="Genomic_DNA"/>
</dbReference>
<dbReference type="AlphaFoldDB" id="A0A165JVI1"/>